<keyword evidence="4" id="KW-1185">Reference proteome</keyword>
<dbReference type="Proteomes" id="UP000053433">
    <property type="component" value="Unassembled WGS sequence"/>
</dbReference>
<accession>A0A0W7TNH4</accession>
<name>A0A0D8J151_9FIRM</name>
<dbReference type="Proteomes" id="UP000032483">
    <property type="component" value="Unassembled WGS sequence"/>
</dbReference>
<organism evidence="2 4">
    <name type="scientific">Ruthenibacterium lactatiformans</name>
    <dbReference type="NCBI Taxonomy" id="1550024"/>
    <lineage>
        <taxon>Bacteria</taxon>
        <taxon>Bacillati</taxon>
        <taxon>Bacillota</taxon>
        <taxon>Clostridia</taxon>
        <taxon>Eubacteriales</taxon>
        <taxon>Oscillospiraceae</taxon>
        <taxon>Ruthenibacterium</taxon>
    </lineage>
</organism>
<accession>A0A0D8J151</accession>
<evidence type="ECO:0000313" key="3">
    <source>
        <dbReference type="EMBL" id="KUE75379.1"/>
    </source>
</evidence>
<sequence length="60" mass="6706">MSPFPPFPRKRRGPAGPRRRPACKGRPAPGGLCAFCRIICNLGTKRFFCKKNFCAPKKTL</sequence>
<evidence type="ECO:0000313" key="5">
    <source>
        <dbReference type="Proteomes" id="UP000053433"/>
    </source>
</evidence>
<gene>
    <name evidence="3" type="ORF">ASJ35_14380</name>
    <name evidence="2" type="ORF">TQ39_05665</name>
</gene>
<feature type="region of interest" description="Disordered" evidence="1">
    <location>
        <begin position="1"/>
        <end position="30"/>
    </location>
</feature>
<proteinExistence type="predicted"/>
<reference evidence="2" key="1">
    <citation type="submission" date="2015-02" db="EMBL/GenBank/DDBJ databases">
        <title>A novel member of the family Ruminococcaceae isolated from human feces.</title>
        <authorList>
            <person name="Shkoporov A.N."/>
            <person name="Chaplin A.V."/>
            <person name="Motuzova O.V."/>
            <person name="Kafarskaia L.I."/>
            <person name="Khokhlova E.V."/>
            <person name="Efimov B.A."/>
        </authorList>
    </citation>
    <scope>NUCLEOTIDE SEQUENCE [LARGE SCALE GENOMIC DNA]</scope>
    <source>
        <strain evidence="2">585-1</strain>
    </source>
</reference>
<dbReference type="EMBL" id="LMUA01000023">
    <property type="protein sequence ID" value="KUE75379.1"/>
    <property type="molecule type" value="Genomic_DNA"/>
</dbReference>
<feature type="compositionally biased region" description="Basic residues" evidence="1">
    <location>
        <begin position="8"/>
        <end position="23"/>
    </location>
</feature>
<evidence type="ECO:0000256" key="1">
    <source>
        <dbReference type="SAM" id="MobiDB-lite"/>
    </source>
</evidence>
<protein>
    <submittedName>
        <fullName evidence="2">Uncharacterized protein</fullName>
    </submittedName>
</protein>
<reference evidence="3 5" key="2">
    <citation type="submission" date="2015-10" db="EMBL/GenBank/DDBJ databases">
        <title>A novel member of the family Ruminococcaceae isolated from human faeces.</title>
        <authorList>
            <person name="Shkoporov A.N."/>
            <person name="Chaplin A.V."/>
            <person name="Motuzova O.V."/>
            <person name="Kafarskaia L.I."/>
            <person name="Efimov B.A."/>
        </authorList>
    </citation>
    <scope>NUCLEOTIDE SEQUENCE [LARGE SCALE GENOMIC DNA]</scope>
    <source>
        <strain evidence="3 5">668</strain>
    </source>
</reference>
<evidence type="ECO:0000313" key="2">
    <source>
        <dbReference type="EMBL" id="KJF40695.1"/>
    </source>
</evidence>
<evidence type="ECO:0000313" key="4">
    <source>
        <dbReference type="Proteomes" id="UP000032483"/>
    </source>
</evidence>
<dbReference type="AlphaFoldDB" id="A0A0D8J151"/>
<dbReference type="EMBL" id="JXXK01000005">
    <property type="protein sequence ID" value="KJF40695.1"/>
    <property type="molecule type" value="Genomic_DNA"/>
</dbReference>
<comment type="caution">
    <text evidence="2">The sequence shown here is derived from an EMBL/GenBank/DDBJ whole genome shotgun (WGS) entry which is preliminary data.</text>
</comment>